<feature type="compositionally biased region" description="Low complexity" evidence="1">
    <location>
        <begin position="1"/>
        <end position="17"/>
    </location>
</feature>
<feature type="region of interest" description="Disordered" evidence="1">
    <location>
        <begin position="697"/>
        <end position="717"/>
    </location>
</feature>
<dbReference type="PANTHER" id="PTHR43830">
    <property type="entry name" value="PROTEIN PSP1"/>
    <property type="match status" value="1"/>
</dbReference>
<dbReference type="InterPro" id="IPR047767">
    <property type="entry name" value="PSP1-like"/>
</dbReference>
<protein>
    <recommendedName>
        <fullName evidence="2">PSP1 C-terminal domain-containing protein</fullName>
    </recommendedName>
</protein>
<feature type="compositionally biased region" description="Polar residues" evidence="1">
    <location>
        <begin position="357"/>
        <end position="368"/>
    </location>
</feature>
<dbReference type="Proteomes" id="UP000009084">
    <property type="component" value="Unassembled WGS sequence"/>
</dbReference>
<feature type="compositionally biased region" description="Polar residues" evidence="1">
    <location>
        <begin position="91"/>
        <end position="108"/>
    </location>
</feature>
<dbReference type="InterPro" id="IPR007557">
    <property type="entry name" value="PSP1_C"/>
</dbReference>
<dbReference type="GO" id="GO:0005737">
    <property type="term" value="C:cytoplasm"/>
    <property type="evidence" value="ECO:0007669"/>
    <property type="project" value="TreeGrafter"/>
</dbReference>
<comment type="caution">
    <text evidence="3">The sequence shown here is derived from an EMBL/GenBank/DDBJ whole genome shotgun (WGS) entry which is preliminary data.</text>
</comment>
<feature type="domain" description="PSP1 C-terminal" evidence="2">
    <location>
        <begin position="595"/>
        <end position="680"/>
    </location>
</feature>
<evidence type="ECO:0000256" key="1">
    <source>
        <dbReference type="SAM" id="MobiDB-lite"/>
    </source>
</evidence>
<feature type="region of interest" description="Disordered" evidence="1">
    <location>
        <begin position="555"/>
        <end position="590"/>
    </location>
</feature>
<dbReference type="AlphaFoldDB" id="C5P0N3"/>
<feature type="region of interest" description="Disordered" evidence="1">
    <location>
        <begin position="193"/>
        <end position="213"/>
    </location>
</feature>
<feature type="compositionally biased region" description="Polar residues" evidence="1">
    <location>
        <begin position="200"/>
        <end position="213"/>
    </location>
</feature>
<evidence type="ECO:0000313" key="4">
    <source>
        <dbReference type="Proteomes" id="UP000009084"/>
    </source>
</evidence>
<evidence type="ECO:0000259" key="2">
    <source>
        <dbReference type="PROSITE" id="PS51411"/>
    </source>
</evidence>
<feature type="region of interest" description="Disordered" evidence="1">
    <location>
        <begin position="1"/>
        <end position="72"/>
    </location>
</feature>
<feature type="region of interest" description="Disordered" evidence="1">
    <location>
        <begin position="352"/>
        <end position="401"/>
    </location>
</feature>
<sequence length="829" mass="90387">MAASSKTSQSSKSSHTTYAPTPNNNASMLLEKGRQGGRRSTPDSEALASSEDENDHHGHTQAQPTPVSNTTRRTSWLNEIPSSLPRKASLTATSSFSPVNSNPTTPATDQGAWGSATSPGLASSVNWGSTGNGSFPWVLGYGMPRTAKNHLQGCQKSSNLPPPYIHLIRASGLPTSILGELGRDSAVLGRVREDDDDISPNDSEGNNNNWSSNQARTIEQLTLENALLRQAASSQLEGVRFRDRTLSSTSANSGYSIAQGHKLHPIHGSVPEESDLAVEDMDELGEFPGYNASRSNARRRFSLHSANLEKQFPTFTSLENRTLENIKRAQWQSSLGFGSINDVPQSRRHSFADVPTRQVSSLSGSADSQPPVGTAVKKQDEDVGSYPETGLSASSTDNREYLASRNTQSLAERAKELEGLRARQFAVAYFSGHDLSNRANEPPPSSGISTALHQAYVMPNAFGRQHAALAQPHQNQQLFVVTFKCYRADIFYIQEDTGLQVKPGDLVIVEADRGTDLGTVAHANVSWQKARELKEHYAEEHYKWLMMFSRQNQSGAPHAVNPNGHSGLSGSTVGGMGPHSQHAGQENQGGDIKPKLIKRLAQNHEIQTLRDKEGNEAKAKRVCQQKVLEHRLNMEILDAEFQMDWKKLTFYYFADTYINFNSLVTDLFKIYKTRIWMSAINPASFVTPTTGLQALGGLGPPSSLGYGQDPHGDRRRPHDYKQYGAGISQGLTPGIFTEPLNRETAGQGGPMRSPYLDSYQSLGSARQPEAGYNGYTHGLQPQTDPFSSYPSNYGISDPGTAGFGAAGMRSGYPAQEEWMNRFQGLSLGS</sequence>
<dbReference type="PROSITE" id="PS51411">
    <property type="entry name" value="PSP1_C"/>
    <property type="match status" value="1"/>
</dbReference>
<feature type="region of interest" description="Disordered" evidence="1">
    <location>
        <begin position="91"/>
        <end position="119"/>
    </location>
</feature>
<dbReference type="PANTHER" id="PTHR43830:SF3">
    <property type="entry name" value="PROTEIN PSP1"/>
    <property type="match status" value="1"/>
</dbReference>
<name>C5P0N3_COCP7</name>
<dbReference type="EMBL" id="ACFW01000009">
    <property type="protein sequence ID" value="EER29241.1"/>
    <property type="molecule type" value="Genomic_DNA"/>
</dbReference>
<accession>C5P0N3</accession>
<dbReference type="OrthoDB" id="243127at2759"/>
<evidence type="ECO:0000313" key="3">
    <source>
        <dbReference type="EMBL" id="EER29241.1"/>
    </source>
</evidence>
<proteinExistence type="predicted"/>
<feature type="compositionally biased region" description="Polar residues" evidence="1">
    <location>
        <begin position="18"/>
        <end position="27"/>
    </location>
</feature>
<dbReference type="VEuPathDB" id="FungiDB:CPC735_069230"/>
<gene>
    <name evidence="3" type="ORF">CPC735_069230</name>
</gene>
<organism evidence="3 4">
    <name type="scientific">Coccidioides posadasii (strain C735)</name>
    <name type="common">Valley fever fungus</name>
    <dbReference type="NCBI Taxonomy" id="222929"/>
    <lineage>
        <taxon>Eukaryota</taxon>
        <taxon>Fungi</taxon>
        <taxon>Dikarya</taxon>
        <taxon>Ascomycota</taxon>
        <taxon>Pezizomycotina</taxon>
        <taxon>Eurotiomycetes</taxon>
        <taxon>Eurotiomycetidae</taxon>
        <taxon>Onygenales</taxon>
        <taxon>Onygenaceae</taxon>
        <taxon>Coccidioides</taxon>
    </lineage>
</organism>
<reference evidence="3 4" key="1">
    <citation type="journal article" date="2009" name="Genome Res.">
        <title>Comparative genomic analyses of the human fungal pathogens Coccidioides and their relatives.</title>
        <authorList>
            <person name="Sharpton T.J."/>
            <person name="Stajich J.E."/>
            <person name="Rounsley S.D."/>
            <person name="Gardner M.J."/>
            <person name="Wortman J.R."/>
            <person name="Jordar V.S."/>
            <person name="Maiti R."/>
            <person name="Kodira C.D."/>
            <person name="Neafsey D.E."/>
            <person name="Zeng Q."/>
            <person name="Hung C.-Y."/>
            <person name="McMahan C."/>
            <person name="Muszewska A."/>
            <person name="Grynberg M."/>
            <person name="Mandel M.A."/>
            <person name="Kellner E.M."/>
            <person name="Barker B.M."/>
            <person name="Galgiani J.N."/>
            <person name="Orbach M.J."/>
            <person name="Kirkland T.N."/>
            <person name="Cole G.T."/>
            <person name="Henn M.R."/>
            <person name="Birren B.W."/>
            <person name="Taylor J.W."/>
        </authorList>
    </citation>
    <scope>NUCLEOTIDE SEQUENCE [LARGE SCALE GENOMIC DNA]</scope>
    <source>
        <strain evidence="4">C735</strain>
    </source>
</reference>
<dbReference type="HOGENOM" id="CLU_011715_0_0_1"/>
<dbReference type="Pfam" id="PF04468">
    <property type="entry name" value="PSP1"/>
    <property type="match status" value="1"/>
</dbReference>
<feature type="compositionally biased region" description="Polar residues" evidence="1">
    <location>
        <begin position="60"/>
        <end position="72"/>
    </location>
</feature>